<reference evidence="1" key="1">
    <citation type="submission" date="2022-12" db="EMBL/GenBank/DDBJ databases">
        <title>Draft genome assemblies for two species of Escallonia (Escalloniales).</title>
        <authorList>
            <person name="Chanderbali A."/>
            <person name="Dervinis C."/>
            <person name="Anghel I."/>
            <person name="Soltis D."/>
            <person name="Soltis P."/>
            <person name="Zapata F."/>
        </authorList>
    </citation>
    <scope>NUCLEOTIDE SEQUENCE</scope>
    <source>
        <strain evidence="1">UCBG64.0493</strain>
        <tissue evidence="1">Leaf</tissue>
    </source>
</reference>
<accession>A0AA89BGY4</accession>
<protein>
    <submittedName>
        <fullName evidence="1">Uncharacterized protein</fullName>
    </submittedName>
</protein>
<gene>
    <name evidence="1" type="ORF">RJ639_002003</name>
</gene>
<dbReference type="Proteomes" id="UP001188597">
    <property type="component" value="Unassembled WGS sequence"/>
</dbReference>
<organism evidence="1 2">
    <name type="scientific">Escallonia herrerae</name>
    <dbReference type="NCBI Taxonomy" id="1293975"/>
    <lineage>
        <taxon>Eukaryota</taxon>
        <taxon>Viridiplantae</taxon>
        <taxon>Streptophyta</taxon>
        <taxon>Embryophyta</taxon>
        <taxon>Tracheophyta</taxon>
        <taxon>Spermatophyta</taxon>
        <taxon>Magnoliopsida</taxon>
        <taxon>eudicotyledons</taxon>
        <taxon>Gunneridae</taxon>
        <taxon>Pentapetalae</taxon>
        <taxon>asterids</taxon>
        <taxon>campanulids</taxon>
        <taxon>Escalloniales</taxon>
        <taxon>Escalloniaceae</taxon>
        <taxon>Escallonia</taxon>
    </lineage>
</organism>
<evidence type="ECO:0000313" key="1">
    <source>
        <dbReference type="EMBL" id="KAK3043424.1"/>
    </source>
</evidence>
<name>A0AA89BGY4_9ASTE</name>
<dbReference type="InterPro" id="IPR027443">
    <property type="entry name" value="IPNS-like_sf"/>
</dbReference>
<dbReference type="SUPFAM" id="SSF51197">
    <property type="entry name" value="Clavaminate synthase-like"/>
    <property type="match status" value="1"/>
</dbReference>
<sequence length="101" mass="11387">MVVSRGQESHAETVLEYDRIKELKAFDETKAGVKGLTDNAVAKVPKIFVRPAEELAEELNCRWADIQVPVVEHGIPVGVLEEMIEGVRLFHEQDVEAKKEF</sequence>
<proteinExistence type="predicted"/>
<evidence type="ECO:0000313" key="2">
    <source>
        <dbReference type="Proteomes" id="UP001188597"/>
    </source>
</evidence>
<keyword evidence="2" id="KW-1185">Reference proteome</keyword>
<comment type="caution">
    <text evidence="1">The sequence shown here is derived from an EMBL/GenBank/DDBJ whole genome shotgun (WGS) entry which is preliminary data.</text>
</comment>
<dbReference type="EMBL" id="JAVXUP010000006">
    <property type="protein sequence ID" value="KAK3043424.1"/>
    <property type="molecule type" value="Genomic_DNA"/>
</dbReference>
<dbReference type="Gene3D" id="2.60.120.330">
    <property type="entry name" value="B-lactam Antibiotic, Isopenicillin N Synthase, Chain"/>
    <property type="match status" value="1"/>
</dbReference>
<dbReference type="AlphaFoldDB" id="A0AA89BGY4"/>